<dbReference type="EMBL" id="SGJD01002188">
    <property type="protein sequence ID" value="KAB0396365.1"/>
    <property type="molecule type" value="Genomic_DNA"/>
</dbReference>
<evidence type="ECO:0000256" key="1">
    <source>
        <dbReference type="SAM" id="SignalP"/>
    </source>
</evidence>
<dbReference type="Pfam" id="PF17687">
    <property type="entry name" value="DUF5535"/>
    <property type="match status" value="1"/>
</dbReference>
<organism evidence="2 3">
    <name type="scientific">Balaenoptera physalus</name>
    <name type="common">Fin whale</name>
    <name type="synonym">Balaena physalus</name>
    <dbReference type="NCBI Taxonomy" id="9770"/>
    <lineage>
        <taxon>Eukaryota</taxon>
        <taxon>Metazoa</taxon>
        <taxon>Chordata</taxon>
        <taxon>Craniata</taxon>
        <taxon>Vertebrata</taxon>
        <taxon>Euteleostomi</taxon>
        <taxon>Mammalia</taxon>
        <taxon>Eutheria</taxon>
        <taxon>Laurasiatheria</taxon>
        <taxon>Artiodactyla</taxon>
        <taxon>Whippomorpha</taxon>
        <taxon>Cetacea</taxon>
        <taxon>Mysticeti</taxon>
        <taxon>Balaenopteridae</taxon>
        <taxon>Balaenoptera</taxon>
    </lineage>
</organism>
<feature type="non-terminal residue" evidence="2">
    <location>
        <position position="1"/>
    </location>
</feature>
<feature type="chain" id="PRO_5024787805" evidence="1">
    <location>
        <begin position="20"/>
        <end position="269"/>
    </location>
</feature>
<dbReference type="Proteomes" id="UP000437017">
    <property type="component" value="Unassembled WGS sequence"/>
</dbReference>
<sequence length="269" mass="30065">IWTGQLSILILWQHPSCFSWCPLLSGGVLWLREHSSSPRWGKGVGATRTLSSWHLPALQAVPPTSSGLLGLNQKDQVLPLSSGELVLLVDDKGWPASTSAERPWWGRCKMLLSWLLMTQTQGWESFLRFPTTHVPFCFWTTTQEGIWLPCTLRILNWRNHTPSPLPEDVSSKHCLQQHLPMAAPQSCSSADQPVDQAHGRDGVDMQTISDVTHAGTQPHVPGPHGLAPGHRVPKEKMNKQPTKVLLELYVQEAKCSPGHEDFWLEEECT</sequence>
<evidence type="ECO:0000313" key="2">
    <source>
        <dbReference type="EMBL" id="KAB0396365.1"/>
    </source>
</evidence>
<accession>A0A643C973</accession>
<gene>
    <name evidence="2" type="ORF">E2I00_014373</name>
</gene>
<proteinExistence type="predicted"/>
<evidence type="ECO:0000313" key="3">
    <source>
        <dbReference type="Proteomes" id="UP000437017"/>
    </source>
</evidence>
<dbReference type="InterPro" id="IPR040906">
    <property type="entry name" value="DUF5535"/>
</dbReference>
<protein>
    <submittedName>
        <fullName evidence="2">Uncharacterized protein</fullName>
    </submittedName>
</protein>
<reference evidence="2 3" key="1">
    <citation type="journal article" date="2019" name="PLoS ONE">
        <title>Genomic analyses reveal an absence of contemporary introgressive admixture between fin whales and blue whales, despite known hybrids.</title>
        <authorList>
            <person name="Westbury M.V."/>
            <person name="Petersen B."/>
            <person name="Lorenzen E.D."/>
        </authorList>
    </citation>
    <scope>NUCLEOTIDE SEQUENCE [LARGE SCALE GENOMIC DNA]</scope>
    <source>
        <strain evidence="2">FinWhale-01</strain>
    </source>
</reference>
<name>A0A643C973_BALPH</name>
<keyword evidence="3" id="KW-1185">Reference proteome</keyword>
<dbReference type="AlphaFoldDB" id="A0A643C973"/>
<feature type="signal peptide" evidence="1">
    <location>
        <begin position="1"/>
        <end position="19"/>
    </location>
</feature>
<keyword evidence="1" id="KW-0732">Signal</keyword>
<comment type="caution">
    <text evidence="2">The sequence shown here is derived from an EMBL/GenBank/DDBJ whole genome shotgun (WGS) entry which is preliminary data.</text>
</comment>